<name>A0A8J7VT71_9GAMM</name>
<sequence length="488" mass="53110">MDRIQIRLCGEPAILRDGRAVALPASRKTRALLFLLLCSGRSWRREQLCEMFWEVPNDPRAALRWSLSKLRLALGDEAGWIAADRDHVACAAPAARIDIDEMAAALVDGADPAGLLRLAEIALEPPLLGLDLPCCEAFGAWLASRRLAADAVRARLLTRAAALPGAPRDRIPLYLRAAEEAGGAGACEAVPAPRGAQDQRVRYCTTADGVRIAYACTGAGPPLVKAANWLNHLDLDWDSPLWGRMIRALSERHQLVRYDERGNGLSQWDVARLDFEAFVSDLEVVVDGLGLERFPLIGISQGCAVSIEYAARHPERVEGLVLIGGYAAGWRITGDERLRAEREATMTLVRHGWGKDNPAYRQIFSYSFFPSGTGEELDWFNAFQRSTASAENAVRFLEAFSTIDVRHRLADVGAPTLVLHARDDQRIPVAEAAALAAAIPGASLVTLDSDSHLPLAREPAHTEMLACIRRFLAGLDGRDGGAPARAAR</sequence>
<evidence type="ECO:0000313" key="2">
    <source>
        <dbReference type="EMBL" id="MBR0561363.1"/>
    </source>
</evidence>
<dbReference type="InterPro" id="IPR036388">
    <property type="entry name" value="WH-like_DNA-bd_sf"/>
</dbReference>
<comment type="caution">
    <text evidence="2">The sequence shown here is derived from an EMBL/GenBank/DDBJ whole genome shotgun (WGS) entry which is preliminary data.</text>
</comment>
<proteinExistence type="predicted"/>
<dbReference type="RefSeq" id="WP_211925329.1">
    <property type="nucleotide sequence ID" value="NZ_JAGQFT020000004.1"/>
</dbReference>
<organism evidence="2">
    <name type="scientific">Coralloluteibacterium stylophorae</name>
    <dbReference type="NCBI Taxonomy" id="1776034"/>
    <lineage>
        <taxon>Bacteria</taxon>
        <taxon>Pseudomonadati</taxon>
        <taxon>Pseudomonadota</taxon>
        <taxon>Gammaproteobacteria</taxon>
        <taxon>Lysobacterales</taxon>
        <taxon>Lysobacteraceae</taxon>
        <taxon>Coralloluteibacterium</taxon>
    </lineage>
</organism>
<dbReference type="EMBL" id="JAGQFT020000004">
    <property type="protein sequence ID" value="MBS7456947.1"/>
    <property type="molecule type" value="Genomic_DNA"/>
</dbReference>
<gene>
    <name evidence="3" type="ORF">KB893_007345</name>
    <name evidence="2" type="ORF">KB893_02335</name>
</gene>
<dbReference type="SUPFAM" id="SSF46894">
    <property type="entry name" value="C-terminal effector domain of the bipartite response regulators"/>
    <property type="match status" value="1"/>
</dbReference>
<dbReference type="Gene3D" id="1.10.10.10">
    <property type="entry name" value="Winged helix-like DNA-binding domain superfamily/Winged helix DNA-binding domain"/>
    <property type="match status" value="1"/>
</dbReference>
<dbReference type="EMBL" id="JAGQFT010000008">
    <property type="protein sequence ID" value="MBR0561363.1"/>
    <property type="molecule type" value="Genomic_DNA"/>
</dbReference>
<dbReference type="GO" id="GO:0006355">
    <property type="term" value="P:regulation of DNA-templated transcription"/>
    <property type="evidence" value="ECO:0007669"/>
    <property type="project" value="InterPro"/>
</dbReference>
<dbReference type="InterPro" id="IPR029058">
    <property type="entry name" value="AB_hydrolase_fold"/>
</dbReference>
<dbReference type="SUPFAM" id="SSF53474">
    <property type="entry name" value="alpha/beta-Hydrolases"/>
    <property type="match status" value="1"/>
</dbReference>
<dbReference type="Proteomes" id="UP000675747">
    <property type="component" value="Unassembled WGS sequence"/>
</dbReference>
<accession>A0A8J7VT71</accession>
<dbReference type="PANTHER" id="PTHR43433">
    <property type="entry name" value="HYDROLASE, ALPHA/BETA FOLD FAMILY PROTEIN"/>
    <property type="match status" value="1"/>
</dbReference>
<protein>
    <submittedName>
        <fullName evidence="2">Alpha/beta fold hydrolase</fullName>
    </submittedName>
</protein>
<dbReference type="InterPro" id="IPR016032">
    <property type="entry name" value="Sig_transdc_resp-reg_C-effctor"/>
</dbReference>
<keyword evidence="4" id="KW-1185">Reference proteome</keyword>
<reference evidence="3 4" key="1">
    <citation type="journal article" date="2021" name="Microbiol. Resour. Announc.">
        <title>Draft Genome Sequence of Coralloluteibacterium stylophorae LMG 29479T.</title>
        <authorList>
            <person name="Karlyshev A.V."/>
            <person name="Kudryashova E.B."/>
            <person name="Ariskina E.V."/>
            <person name="Conroy A.P."/>
            <person name="Abidueva E.Y."/>
        </authorList>
    </citation>
    <scope>NUCLEOTIDE SEQUENCE [LARGE SCALE GENOMIC DNA]</scope>
    <source>
        <strain evidence="3 4">LMG 29479</strain>
    </source>
</reference>
<dbReference type="PANTHER" id="PTHR43433:SF5">
    <property type="entry name" value="AB HYDROLASE-1 DOMAIN-CONTAINING PROTEIN"/>
    <property type="match status" value="1"/>
</dbReference>
<dbReference type="AlphaFoldDB" id="A0A8J7VT71"/>
<evidence type="ECO:0000259" key="1">
    <source>
        <dbReference type="Pfam" id="PF00561"/>
    </source>
</evidence>
<feature type="domain" description="AB hydrolase-1" evidence="1">
    <location>
        <begin position="240"/>
        <end position="454"/>
    </location>
</feature>
<keyword evidence="2" id="KW-0378">Hydrolase</keyword>
<dbReference type="Gene3D" id="3.40.50.1820">
    <property type="entry name" value="alpha/beta hydrolase"/>
    <property type="match status" value="1"/>
</dbReference>
<dbReference type="GO" id="GO:0016787">
    <property type="term" value="F:hydrolase activity"/>
    <property type="evidence" value="ECO:0007669"/>
    <property type="project" value="UniProtKB-KW"/>
</dbReference>
<dbReference type="GO" id="GO:0003677">
    <property type="term" value="F:DNA binding"/>
    <property type="evidence" value="ECO:0007669"/>
    <property type="project" value="InterPro"/>
</dbReference>
<dbReference type="InterPro" id="IPR000073">
    <property type="entry name" value="AB_hydrolase_1"/>
</dbReference>
<dbReference type="Pfam" id="PF00561">
    <property type="entry name" value="Abhydrolase_1"/>
    <property type="match status" value="1"/>
</dbReference>
<evidence type="ECO:0000313" key="4">
    <source>
        <dbReference type="Proteomes" id="UP000675747"/>
    </source>
</evidence>
<dbReference type="InterPro" id="IPR050471">
    <property type="entry name" value="AB_hydrolase"/>
</dbReference>
<reference evidence="2" key="2">
    <citation type="submission" date="2021-04" db="EMBL/GenBank/DDBJ databases">
        <authorList>
            <person name="Karlyshev A.V."/>
        </authorList>
    </citation>
    <scope>NUCLEOTIDE SEQUENCE</scope>
    <source>
        <strain evidence="2">LMG 29479</strain>
    </source>
</reference>
<dbReference type="PRINTS" id="PR00111">
    <property type="entry name" value="ABHYDROLASE"/>
</dbReference>
<evidence type="ECO:0000313" key="3">
    <source>
        <dbReference type="EMBL" id="MBS7456947.1"/>
    </source>
</evidence>